<reference evidence="3" key="2">
    <citation type="submission" date="2025-09" db="UniProtKB">
        <authorList>
            <consortium name="Ensembl"/>
        </authorList>
    </citation>
    <scope>IDENTIFICATION</scope>
</reference>
<dbReference type="Proteomes" id="UP000594220">
    <property type="component" value="Unplaced"/>
</dbReference>
<reference evidence="3" key="1">
    <citation type="submission" date="2025-08" db="UniProtKB">
        <authorList>
            <consortium name="Ensembl"/>
        </authorList>
    </citation>
    <scope>IDENTIFICATION</scope>
</reference>
<feature type="compositionally biased region" description="Basic and acidic residues" evidence="1">
    <location>
        <begin position="40"/>
        <end position="53"/>
    </location>
</feature>
<dbReference type="Pfam" id="PF15470">
    <property type="entry name" value="DUF4637"/>
    <property type="match status" value="1"/>
</dbReference>
<dbReference type="PANTHER" id="PTHR37878:SF1">
    <property type="entry name" value="DUF4637 DOMAIN-CONTAINING PROTEIN"/>
    <property type="match status" value="1"/>
</dbReference>
<feature type="compositionally biased region" description="Polar residues" evidence="1">
    <location>
        <begin position="60"/>
        <end position="78"/>
    </location>
</feature>
<dbReference type="PANTHER" id="PTHR37878">
    <property type="entry name" value="HYPOTHETICAL PROTEIN LOC689039"/>
    <property type="match status" value="1"/>
</dbReference>
<feature type="domain" description="DUF4637" evidence="2">
    <location>
        <begin position="118"/>
        <end position="158"/>
    </location>
</feature>
<organism evidence="3 4">
    <name type="scientific">Crocodylus porosus</name>
    <name type="common">Saltwater crocodile</name>
    <name type="synonym">Estuarine crocodile</name>
    <dbReference type="NCBI Taxonomy" id="8502"/>
    <lineage>
        <taxon>Eukaryota</taxon>
        <taxon>Metazoa</taxon>
        <taxon>Chordata</taxon>
        <taxon>Craniata</taxon>
        <taxon>Vertebrata</taxon>
        <taxon>Euteleostomi</taxon>
        <taxon>Archelosauria</taxon>
        <taxon>Archosauria</taxon>
        <taxon>Crocodylia</taxon>
        <taxon>Longirostres</taxon>
        <taxon>Crocodylidae</taxon>
        <taxon>Crocodylus</taxon>
    </lineage>
</organism>
<feature type="region of interest" description="Disordered" evidence="1">
    <location>
        <begin position="40"/>
        <end position="78"/>
    </location>
</feature>
<name>A0A7M4EDU6_CROPO</name>
<evidence type="ECO:0000313" key="3">
    <source>
        <dbReference type="Ensembl" id="ENSCPRP00005007864.1"/>
    </source>
</evidence>
<evidence type="ECO:0000313" key="4">
    <source>
        <dbReference type="Proteomes" id="UP000594220"/>
    </source>
</evidence>
<evidence type="ECO:0000259" key="2">
    <source>
        <dbReference type="Pfam" id="PF15470"/>
    </source>
</evidence>
<keyword evidence="4" id="KW-1185">Reference proteome</keyword>
<dbReference type="OMA" id="HCVLEHP"/>
<protein>
    <recommendedName>
        <fullName evidence="2">DUF4637 domain-containing protein</fullName>
    </recommendedName>
</protein>
<dbReference type="GeneTree" id="ENSGT00960000189835"/>
<accession>A0A7M4EDU6</accession>
<dbReference type="AlphaFoldDB" id="A0A7M4EDU6"/>
<dbReference type="Ensembl" id="ENSCPRT00005009239.1">
    <property type="protein sequence ID" value="ENSCPRP00005007864.1"/>
    <property type="gene ID" value="ENSCPRG00005005590.1"/>
</dbReference>
<sequence length="192" mass="22258">MPSTITPSSFYIVLCFSPAFPVERNIYSWWRKEEMTEEEVEKKEAKGLEVRDESGEEENMVSSAPLSPHMSSMEQVQEPNKSEESSFWTWLSPFSFLSGLITITNRYKHKPQQEPICCLLDKRRSPSKMCSECKIYFCRKCEVLHYNQCFIEHSILGHTKEELGNRGLGIIQPILSPLCQQLLHLAACRRCM</sequence>
<dbReference type="InterPro" id="IPR029174">
    <property type="entry name" value="DUF4637"/>
</dbReference>
<proteinExistence type="predicted"/>
<evidence type="ECO:0000256" key="1">
    <source>
        <dbReference type="SAM" id="MobiDB-lite"/>
    </source>
</evidence>